<evidence type="ECO:0000256" key="4">
    <source>
        <dbReference type="ARBA" id="ARBA00022692"/>
    </source>
</evidence>
<comment type="subcellular location">
    <subcellularLocation>
        <location evidence="1 7">Cell inner membrane</location>
        <topology evidence="1 7">Multi-pass membrane protein</topology>
    </subcellularLocation>
</comment>
<dbReference type="RefSeq" id="WP_097052003.1">
    <property type="nucleotide sequence ID" value="NZ_JALLPZ010000002.1"/>
</dbReference>
<name>A0A285TE16_9PROT</name>
<dbReference type="PANTHER" id="PTHR33362">
    <property type="entry name" value="SIALIC ACID TRAP TRANSPORTER PERMEASE PROTEIN SIAT-RELATED"/>
    <property type="match status" value="1"/>
</dbReference>
<feature type="transmembrane region" description="Helical" evidence="7">
    <location>
        <begin position="401"/>
        <end position="422"/>
    </location>
</feature>
<evidence type="ECO:0000256" key="3">
    <source>
        <dbReference type="ARBA" id="ARBA00022519"/>
    </source>
</evidence>
<dbReference type="AlphaFoldDB" id="A0A285TE16"/>
<keyword evidence="5 7" id="KW-1133">Transmembrane helix</keyword>
<dbReference type="NCBIfam" id="TIGR00786">
    <property type="entry name" value="dctM"/>
    <property type="match status" value="1"/>
</dbReference>
<evidence type="ECO:0000259" key="8">
    <source>
        <dbReference type="Pfam" id="PF06808"/>
    </source>
</evidence>
<keyword evidence="7" id="KW-0813">Transport</keyword>
<evidence type="ECO:0000313" key="10">
    <source>
        <dbReference type="Proteomes" id="UP000219068"/>
    </source>
</evidence>
<dbReference type="InterPro" id="IPR004681">
    <property type="entry name" value="TRAP_DctM"/>
</dbReference>
<comment type="function">
    <text evidence="7">Part of the tripartite ATP-independent periplasmic (TRAP) transport system.</text>
</comment>
<dbReference type="PANTHER" id="PTHR33362:SF5">
    <property type="entry name" value="C4-DICARBOXYLATE TRAP TRANSPORTER LARGE PERMEASE PROTEIN DCTM"/>
    <property type="match status" value="1"/>
</dbReference>
<keyword evidence="3 7" id="KW-0997">Cell inner membrane</keyword>
<comment type="subunit">
    <text evidence="7">The complex comprises the extracytoplasmic solute receptor protein and the two transmembrane proteins.</text>
</comment>
<comment type="caution">
    <text evidence="7">Lacks conserved residue(s) required for the propagation of feature annotation.</text>
</comment>
<dbReference type="Pfam" id="PF06808">
    <property type="entry name" value="DctM"/>
    <property type="match status" value="1"/>
</dbReference>
<evidence type="ECO:0000256" key="7">
    <source>
        <dbReference type="RuleBase" id="RU369079"/>
    </source>
</evidence>
<reference evidence="9 10" key="1">
    <citation type="submission" date="2017-08" db="EMBL/GenBank/DDBJ databases">
        <authorList>
            <person name="de Groot N.N."/>
        </authorList>
    </citation>
    <scope>NUCLEOTIDE SEQUENCE [LARGE SCALE GENOMIC DNA]</scope>
    <source>
        <strain evidence="9 10">USBA 78</strain>
    </source>
</reference>
<evidence type="ECO:0000256" key="2">
    <source>
        <dbReference type="ARBA" id="ARBA00022475"/>
    </source>
</evidence>
<keyword evidence="2" id="KW-1003">Cell membrane</keyword>
<evidence type="ECO:0000256" key="5">
    <source>
        <dbReference type="ARBA" id="ARBA00022989"/>
    </source>
</evidence>
<dbReference type="PIRSF" id="PIRSF006066">
    <property type="entry name" value="HI0050"/>
    <property type="match status" value="1"/>
</dbReference>
<keyword evidence="4 7" id="KW-0812">Transmembrane</keyword>
<feature type="transmembrane region" description="Helical" evidence="7">
    <location>
        <begin position="135"/>
        <end position="158"/>
    </location>
</feature>
<feature type="domain" description="TRAP C4-dicarboxylate transport system permease DctM subunit" evidence="8">
    <location>
        <begin position="7"/>
        <end position="417"/>
    </location>
</feature>
<comment type="similarity">
    <text evidence="7">Belongs to the TRAP transporter large permease family.</text>
</comment>
<organism evidence="9 10">
    <name type="scientific">Thalassospira xiamenensis</name>
    <dbReference type="NCBI Taxonomy" id="220697"/>
    <lineage>
        <taxon>Bacteria</taxon>
        <taxon>Pseudomonadati</taxon>
        <taxon>Pseudomonadota</taxon>
        <taxon>Alphaproteobacteria</taxon>
        <taxon>Rhodospirillales</taxon>
        <taxon>Thalassospiraceae</taxon>
        <taxon>Thalassospira</taxon>
    </lineage>
</organism>
<feature type="transmembrane region" description="Helical" evidence="7">
    <location>
        <begin position="242"/>
        <end position="260"/>
    </location>
</feature>
<keyword evidence="6 7" id="KW-0472">Membrane</keyword>
<feature type="transmembrane region" description="Helical" evidence="7">
    <location>
        <begin position="50"/>
        <end position="70"/>
    </location>
</feature>
<dbReference type="Proteomes" id="UP000219068">
    <property type="component" value="Unassembled WGS sequence"/>
</dbReference>
<proteinExistence type="inferred from homology"/>
<evidence type="ECO:0000313" key="9">
    <source>
        <dbReference type="EMBL" id="SOC20465.1"/>
    </source>
</evidence>
<feature type="transmembrane region" description="Helical" evidence="7">
    <location>
        <begin position="356"/>
        <end position="381"/>
    </location>
</feature>
<evidence type="ECO:0000256" key="6">
    <source>
        <dbReference type="ARBA" id="ARBA00023136"/>
    </source>
</evidence>
<gene>
    <name evidence="9" type="ORF">SAMN05428964_103106</name>
</gene>
<feature type="transmembrane region" description="Helical" evidence="7">
    <location>
        <begin position="214"/>
        <end position="236"/>
    </location>
</feature>
<feature type="transmembrane region" description="Helical" evidence="7">
    <location>
        <begin position="7"/>
        <end position="30"/>
    </location>
</feature>
<feature type="transmembrane region" description="Helical" evidence="7">
    <location>
        <begin position="170"/>
        <end position="193"/>
    </location>
</feature>
<accession>A0A285TE16</accession>
<dbReference type="InterPro" id="IPR010656">
    <property type="entry name" value="DctM"/>
</dbReference>
<sequence length="426" mass="45284">MIFTVTASLLGLLALSIPVGIVLFLLGFGVDQLFSPFPLLRGLGQVVWSSSNSSTLIAIPFFVLLGEILVRGGIAERTYEALDKWFSWLPGGLIHANIGTATMFSATSGSSVATAATVATVAMPQAEKLGYDPKLFSGAIAAGGTLGIMIPPSINLIVYGFLTETSIPRLFLAGLIPGLLMAVAFMMVTAILCKIKPTLGGTSRSFTWSERIGSLQHLLPILVLFVVVIGSIYAGWATPTESAAVGVAIAMLIAAFNRGVSREMMERCLYGTVRITAMIMLVIIGAYFLNFTLTAAGMGRELKDLLTGLNLSPMGTLMVVILLYIVLGFFIETLSLMVATIPIIVPIMTGMGFDKVWFGILLIVLIEMALITPPVGLNLYVVQGARKSGRLSEVMLGTIPFVLVMLAMIALLVAMPSVALFLPDIL</sequence>
<dbReference type="GO" id="GO:0022857">
    <property type="term" value="F:transmembrane transporter activity"/>
    <property type="evidence" value="ECO:0007669"/>
    <property type="project" value="UniProtKB-UniRule"/>
</dbReference>
<dbReference type="GO" id="GO:0005886">
    <property type="term" value="C:plasma membrane"/>
    <property type="evidence" value="ECO:0007669"/>
    <property type="project" value="UniProtKB-SubCell"/>
</dbReference>
<evidence type="ECO:0000256" key="1">
    <source>
        <dbReference type="ARBA" id="ARBA00004429"/>
    </source>
</evidence>
<feature type="transmembrane region" description="Helical" evidence="7">
    <location>
        <begin position="272"/>
        <end position="297"/>
    </location>
</feature>
<protein>
    <recommendedName>
        <fullName evidence="7">TRAP transporter large permease protein</fullName>
    </recommendedName>
</protein>
<dbReference type="EMBL" id="OBMM01000003">
    <property type="protein sequence ID" value="SOC20465.1"/>
    <property type="molecule type" value="Genomic_DNA"/>
</dbReference>